<dbReference type="PANTHER" id="PTHR37038">
    <property type="entry name" value="TRANSCRIPTIONAL REGULATOR-RELATED"/>
    <property type="match status" value="1"/>
</dbReference>
<reference evidence="2 3" key="1">
    <citation type="submission" date="2024-06" db="EMBL/GenBank/DDBJ databases">
        <title>Sorghum-associated microbial communities from plants grown in Nebraska, USA.</title>
        <authorList>
            <person name="Schachtman D."/>
        </authorList>
    </citation>
    <scope>NUCLEOTIDE SEQUENCE [LARGE SCALE GENOMIC DNA]</scope>
    <source>
        <strain evidence="2 3">736</strain>
    </source>
</reference>
<dbReference type="PANTHER" id="PTHR37038:SF12">
    <property type="entry name" value="TRANSCRIPTIONAL REGULATOR"/>
    <property type="match status" value="1"/>
</dbReference>
<organism evidence="2 3">
    <name type="scientific">Lysinibacillus parviboronicapiens</name>
    <dbReference type="NCBI Taxonomy" id="436516"/>
    <lineage>
        <taxon>Bacteria</taxon>
        <taxon>Bacillati</taxon>
        <taxon>Bacillota</taxon>
        <taxon>Bacilli</taxon>
        <taxon>Bacillales</taxon>
        <taxon>Bacillaceae</taxon>
        <taxon>Lysinibacillus</taxon>
    </lineage>
</organism>
<dbReference type="PROSITE" id="PS50943">
    <property type="entry name" value="HTH_CROC1"/>
    <property type="match status" value="1"/>
</dbReference>
<accession>A0ABV2PGV3</accession>
<name>A0ABV2PGV3_9BACI</name>
<evidence type="ECO:0000313" key="2">
    <source>
        <dbReference type="EMBL" id="MET4559864.1"/>
    </source>
</evidence>
<dbReference type="Pfam" id="PF21259">
    <property type="entry name" value="Rgg_C"/>
    <property type="match status" value="1"/>
</dbReference>
<gene>
    <name evidence="2" type="ORF">ABIA69_001007</name>
</gene>
<dbReference type="InterPro" id="IPR010057">
    <property type="entry name" value="Transcription_activator_Rgg_C"/>
</dbReference>
<dbReference type="Proteomes" id="UP001549363">
    <property type="component" value="Unassembled WGS sequence"/>
</dbReference>
<comment type="caution">
    <text evidence="2">The sequence shown here is derived from an EMBL/GenBank/DDBJ whole genome shotgun (WGS) entry which is preliminary data.</text>
</comment>
<proteinExistence type="predicted"/>
<dbReference type="SMART" id="SM00530">
    <property type="entry name" value="HTH_XRE"/>
    <property type="match status" value="1"/>
</dbReference>
<sequence length="291" mass="34601">MNYGSTFRKLRLYKGYNLEFVAKGIVSVSYLSKFERNESEITLPKILELLNRINVKFNEFIIINNEFKANGLELLLENLRESYLQGNVKALNRLIDDENSKFENTGLLTHKLNSIMIQAICLDLTQRRVEKKDIELIIDYLWKVEIWGEYEIILYGNTLHILEVDSVIMLSSELIKKSMLFKKMISYRRDMYGIFFNTIRVCLEYNKLKEVELYLNILKSEDIKESFILEKIILNFYDAIFKMHNKYDEGLAIAERCIHIFEEVEAFNYALNYEEYLKKFIKKLSKNTVSY</sequence>
<dbReference type="InterPro" id="IPR053163">
    <property type="entry name" value="HTH-type_regulator_Rgg"/>
</dbReference>
<keyword evidence="3" id="KW-1185">Reference proteome</keyword>
<dbReference type="EMBL" id="JBEPSB010000003">
    <property type="protein sequence ID" value="MET4559864.1"/>
    <property type="molecule type" value="Genomic_DNA"/>
</dbReference>
<protein>
    <submittedName>
        <fullName evidence="2">Rgg/GadR/MutR family transcriptional activator</fullName>
    </submittedName>
</protein>
<dbReference type="CDD" id="cd00093">
    <property type="entry name" value="HTH_XRE"/>
    <property type="match status" value="1"/>
</dbReference>
<evidence type="ECO:0000313" key="3">
    <source>
        <dbReference type="Proteomes" id="UP001549363"/>
    </source>
</evidence>
<dbReference type="InterPro" id="IPR010982">
    <property type="entry name" value="Lambda_DNA-bd_dom_sf"/>
</dbReference>
<dbReference type="Pfam" id="PF01381">
    <property type="entry name" value="HTH_3"/>
    <property type="match status" value="1"/>
</dbReference>
<dbReference type="NCBIfam" id="TIGR01716">
    <property type="entry name" value="RGG_Cterm"/>
    <property type="match status" value="1"/>
</dbReference>
<dbReference type="Gene3D" id="1.10.260.40">
    <property type="entry name" value="lambda repressor-like DNA-binding domains"/>
    <property type="match status" value="1"/>
</dbReference>
<evidence type="ECO:0000259" key="1">
    <source>
        <dbReference type="PROSITE" id="PS50943"/>
    </source>
</evidence>
<feature type="domain" description="HTH cro/C1-type" evidence="1">
    <location>
        <begin position="7"/>
        <end position="60"/>
    </location>
</feature>
<dbReference type="InterPro" id="IPR001387">
    <property type="entry name" value="Cro/C1-type_HTH"/>
</dbReference>
<dbReference type="RefSeq" id="WP_107948055.1">
    <property type="nucleotide sequence ID" value="NZ_CP073713.1"/>
</dbReference>
<dbReference type="SUPFAM" id="SSF47413">
    <property type="entry name" value="lambda repressor-like DNA-binding domains"/>
    <property type="match status" value="1"/>
</dbReference>